<name>A0A4R2R515_9PSEU</name>
<keyword evidence="1" id="KW-0812">Transmembrane</keyword>
<keyword evidence="3" id="KW-1185">Reference proteome</keyword>
<feature type="transmembrane region" description="Helical" evidence="1">
    <location>
        <begin position="39"/>
        <end position="62"/>
    </location>
</feature>
<reference evidence="2 3" key="1">
    <citation type="submission" date="2019-03" db="EMBL/GenBank/DDBJ databases">
        <title>Genomic Encyclopedia of Type Strains, Phase IV (KMG-IV): sequencing the most valuable type-strain genomes for metagenomic binning, comparative biology and taxonomic classification.</title>
        <authorList>
            <person name="Goeker M."/>
        </authorList>
    </citation>
    <scope>NUCLEOTIDE SEQUENCE [LARGE SCALE GENOMIC DNA]</scope>
    <source>
        <strain evidence="2 3">DSM 45765</strain>
    </source>
</reference>
<dbReference type="AlphaFoldDB" id="A0A4R2R515"/>
<accession>A0A4R2R515</accession>
<evidence type="ECO:0000313" key="2">
    <source>
        <dbReference type="EMBL" id="TCP57034.1"/>
    </source>
</evidence>
<protein>
    <submittedName>
        <fullName evidence="2">Uncharacterized protein</fullName>
    </submittedName>
</protein>
<dbReference type="RefSeq" id="WP_132875559.1">
    <property type="nucleotide sequence ID" value="NZ_SLXQ01000001.1"/>
</dbReference>
<dbReference type="OrthoDB" id="512336at2"/>
<evidence type="ECO:0000256" key="1">
    <source>
        <dbReference type="SAM" id="Phobius"/>
    </source>
</evidence>
<organism evidence="2 3">
    <name type="scientific">Tamaricihabitans halophyticus</name>
    <dbReference type="NCBI Taxonomy" id="1262583"/>
    <lineage>
        <taxon>Bacteria</taxon>
        <taxon>Bacillati</taxon>
        <taxon>Actinomycetota</taxon>
        <taxon>Actinomycetes</taxon>
        <taxon>Pseudonocardiales</taxon>
        <taxon>Pseudonocardiaceae</taxon>
        <taxon>Tamaricihabitans</taxon>
    </lineage>
</organism>
<gene>
    <name evidence="2" type="ORF">EV191_101986</name>
</gene>
<dbReference type="EMBL" id="SLXQ01000001">
    <property type="protein sequence ID" value="TCP57034.1"/>
    <property type="molecule type" value="Genomic_DNA"/>
</dbReference>
<dbReference type="Proteomes" id="UP000294911">
    <property type="component" value="Unassembled WGS sequence"/>
</dbReference>
<comment type="caution">
    <text evidence="2">The sequence shown here is derived from an EMBL/GenBank/DDBJ whole genome shotgun (WGS) entry which is preliminary data.</text>
</comment>
<proteinExistence type="predicted"/>
<sequence length="72" mass="7600">MGTLLQVIGVILMIQGGGPLVQRLLGRDPEGSFFLGNWLGLPLPVATVGFVAIGLLVFVAGLRMGKKRGARR</sequence>
<keyword evidence="1" id="KW-1133">Transmembrane helix</keyword>
<keyword evidence="1" id="KW-0472">Membrane</keyword>
<evidence type="ECO:0000313" key="3">
    <source>
        <dbReference type="Proteomes" id="UP000294911"/>
    </source>
</evidence>